<dbReference type="InterPro" id="IPR000182">
    <property type="entry name" value="GNAT_dom"/>
</dbReference>
<dbReference type="PROSITE" id="PS51186">
    <property type="entry name" value="GNAT"/>
    <property type="match status" value="1"/>
</dbReference>
<reference evidence="2 3" key="1">
    <citation type="submission" date="2020-01" db="EMBL/GenBank/DDBJ databases">
        <title>Whole genome sequencing of Halomonas alkaliphila strain LS44.</title>
        <authorList>
            <person name="Kumar S."/>
            <person name="Paul D."/>
            <person name="Shouche Y."/>
            <person name="Suryavanshi M.V."/>
        </authorList>
    </citation>
    <scope>NUCLEOTIDE SEQUENCE [LARGE SCALE GENOMIC DNA]</scope>
    <source>
        <strain evidence="2 3">LS44</strain>
    </source>
</reference>
<dbReference type="Pfam" id="PF00583">
    <property type="entry name" value="Acetyltransf_1"/>
    <property type="match status" value="1"/>
</dbReference>
<dbReference type="RefSeq" id="WP_162220070.1">
    <property type="nucleotide sequence ID" value="NZ_JAAEHK010000043.1"/>
</dbReference>
<dbReference type="EMBL" id="JAAEHK010000043">
    <property type="protein sequence ID" value="NDL72239.1"/>
    <property type="molecule type" value="Genomic_DNA"/>
</dbReference>
<organism evidence="2 3">
    <name type="scientific">Vreelandella alkaliphila</name>
    <dbReference type="NCBI Taxonomy" id="272774"/>
    <lineage>
        <taxon>Bacteria</taxon>
        <taxon>Pseudomonadati</taxon>
        <taxon>Pseudomonadota</taxon>
        <taxon>Gammaproteobacteria</taxon>
        <taxon>Oceanospirillales</taxon>
        <taxon>Halomonadaceae</taxon>
        <taxon>Vreelandella</taxon>
    </lineage>
</organism>
<dbReference type="Proteomes" id="UP000480312">
    <property type="component" value="Unassembled WGS sequence"/>
</dbReference>
<dbReference type="AlphaFoldDB" id="A0A7C9K8T8"/>
<dbReference type="GO" id="GO:0016747">
    <property type="term" value="F:acyltransferase activity, transferring groups other than amino-acyl groups"/>
    <property type="evidence" value="ECO:0007669"/>
    <property type="project" value="InterPro"/>
</dbReference>
<evidence type="ECO:0000259" key="1">
    <source>
        <dbReference type="PROSITE" id="PS51186"/>
    </source>
</evidence>
<evidence type="ECO:0000313" key="3">
    <source>
        <dbReference type="Proteomes" id="UP000480312"/>
    </source>
</evidence>
<dbReference type="InterPro" id="IPR016181">
    <property type="entry name" value="Acyl_CoA_acyltransferase"/>
</dbReference>
<dbReference type="SUPFAM" id="SSF55729">
    <property type="entry name" value="Acyl-CoA N-acyltransferases (Nat)"/>
    <property type="match status" value="1"/>
</dbReference>
<comment type="caution">
    <text evidence="2">The sequence shown here is derived from an EMBL/GenBank/DDBJ whole genome shotgun (WGS) entry which is preliminary data.</text>
</comment>
<dbReference type="OrthoDB" id="5419426at2"/>
<name>A0A7C9K8T8_9GAMM</name>
<proteinExistence type="predicted"/>
<evidence type="ECO:0000313" key="2">
    <source>
        <dbReference type="EMBL" id="NDL72239.1"/>
    </source>
</evidence>
<dbReference type="CDD" id="cd04301">
    <property type="entry name" value="NAT_SF"/>
    <property type="match status" value="1"/>
</dbReference>
<dbReference type="InterPro" id="IPR052777">
    <property type="entry name" value="Acetyltransferase_Enz"/>
</dbReference>
<gene>
    <name evidence="2" type="ORF">GPL32_17185</name>
</gene>
<dbReference type="PANTHER" id="PTHR43305:SF1">
    <property type="entry name" value="FAMILY N-ACETYLTRANSFERASE, PUTATIVE (AFU_ORTHOLOGUE AFUA_2G01380)-RELATED"/>
    <property type="match status" value="1"/>
</dbReference>
<keyword evidence="2" id="KW-0808">Transferase</keyword>
<accession>A0A7C9K8T8</accession>
<dbReference type="PANTHER" id="PTHR43305">
    <property type="entry name" value="FAMILY N-ACETYLTRANSFERASE, PUTATIVE (AFU_ORTHOLOGUE AFUA_2G01380)-RELATED"/>
    <property type="match status" value="1"/>
</dbReference>
<feature type="domain" description="N-acetyltransferase" evidence="1">
    <location>
        <begin position="2"/>
        <end position="155"/>
    </location>
</feature>
<protein>
    <submittedName>
        <fullName evidence="2">GNAT family N-acetyltransferase</fullName>
    </submittedName>
</protein>
<dbReference type="Gene3D" id="3.40.630.30">
    <property type="match status" value="1"/>
</dbReference>
<sequence length="172" mass="19228">MYTVERATFPADLNAVLDLYREYIANTSVDLAFQGNDEEFNSLSEKYSSGESKIFLATINKIPVGCAAFRKVDDNTCEMKRVYVRPTARGSKLGARLVERILQEAISSGYKKICLDVLPEFETALALYQSYGFVPHPPVTNNPVPGTQFLGLDLEWYNHASSEPKTRYAPSS</sequence>